<dbReference type="Proteomes" id="UP000029392">
    <property type="component" value="Unassembled WGS sequence"/>
</dbReference>
<protein>
    <submittedName>
        <fullName evidence="1">Uncharacterized protein</fullName>
    </submittedName>
</protein>
<dbReference type="AlphaFoldDB" id="A0A091BBH5"/>
<reference evidence="1 2" key="1">
    <citation type="submission" date="2013-09" db="EMBL/GenBank/DDBJ databases">
        <title>Genome sequencing of Arenimonas malthae.</title>
        <authorList>
            <person name="Chen F."/>
            <person name="Wang G."/>
        </authorList>
    </citation>
    <scope>NUCLEOTIDE SEQUENCE [LARGE SCALE GENOMIC DNA]</scope>
    <source>
        <strain evidence="1 2">CC-JY-1</strain>
    </source>
</reference>
<proteinExistence type="predicted"/>
<gene>
    <name evidence="1" type="ORF">N790_05675</name>
</gene>
<sequence length="115" mass="12752">MDDGPLLFLQKPDQLLLRGNCATNAAVSMVKEPNDDDLLVFRWQQHRHSLDVFEIKILTQTRPVAVDDLQQVIGIEVLVTELVLNLTVSFQAEVGRSDDATILGMADPQAISVIL</sequence>
<keyword evidence="2" id="KW-1185">Reference proteome</keyword>
<accession>A0A091BBH5</accession>
<evidence type="ECO:0000313" key="2">
    <source>
        <dbReference type="Proteomes" id="UP000029392"/>
    </source>
</evidence>
<evidence type="ECO:0000313" key="1">
    <source>
        <dbReference type="EMBL" id="KFN48857.1"/>
    </source>
</evidence>
<organism evidence="1 2">
    <name type="scientific">Arenimonas malthae CC-JY-1</name>
    <dbReference type="NCBI Taxonomy" id="1384054"/>
    <lineage>
        <taxon>Bacteria</taxon>
        <taxon>Pseudomonadati</taxon>
        <taxon>Pseudomonadota</taxon>
        <taxon>Gammaproteobacteria</taxon>
        <taxon>Lysobacterales</taxon>
        <taxon>Lysobacteraceae</taxon>
        <taxon>Arenimonas</taxon>
    </lineage>
</organism>
<comment type="caution">
    <text evidence="1">The sequence shown here is derived from an EMBL/GenBank/DDBJ whole genome shotgun (WGS) entry which is preliminary data.</text>
</comment>
<name>A0A091BBH5_9GAMM</name>
<dbReference type="EMBL" id="AVCH01000143">
    <property type="protein sequence ID" value="KFN48857.1"/>
    <property type="molecule type" value="Genomic_DNA"/>
</dbReference>